<comment type="caution">
    <text evidence="3">The sequence shown here is derived from an EMBL/GenBank/DDBJ whole genome shotgun (WGS) entry which is preliminary data.</text>
</comment>
<gene>
    <name evidence="3" type="ORF">Tci_045265</name>
</gene>
<evidence type="ECO:0000256" key="2">
    <source>
        <dbReference type="SAM" id="MobiDB-lite"/>
    </source>
</evidence>
<feature type="compositionally biased region" description="Polar residues" evidence="2">
    <location>
        <begin position="539"/>
        <end position="552"/>
    </location>
</feature>
<dbReference type="AlphaFoldDB" id="A0A6L2MJ59"/>
<feature type="coiled-coil region" evidence="1">
    <location>
        <begin position="370"/>
        <end position="397"/>
    </location>
</feature>
<dbReference type="EMBL" id="BKCJ010006658">
    <property type="protein sequence ID" value="GEU73287.1"/>
    <property type="molecule type" value="Genomic_DNA"/>
</dbReference>
<name>A0A6L2MJ59_TANCI</name>
<evidence type="ECO:0000313" key="3">
    <source>
        <dbReference type="EMBL" id="GEU73287.1"/>
    </source>
</evidence>
<protein>
    <submittedName>
        <fullName evidence="3">Uncharacterized protein</fullName>
    </submittedName>
</protein>
<feature type="compositionally biased region" description="Basic and acidic residues" evidence="2">
    <location>
        <begin position="412"/>
        <end position="426"/>
    </location>
</feature>
<reference evidence="3" key="1">
    <citation type="journal article" date="2019" name="Sci. Rep.">
        <title>Draft genome of Tanacetum cinerariifolium, the natural source of mosquito coil.</title>
        <authorList>
            <person name="Yamashiro T."/>
            <person name="Shiraishi A."/>
            <person name="Satake H."/>
            <person name="Nakayama K."/>
        </authorList>
    </citation>
    <scope>NUCLEOTIDE SEQUENCE</scope>
</reference>
<organism evidence="3">
    <name type="scientific">Tanacetum cinerariifolium</name>
    <name type="common">Dalmatian daisy</name>
    <name type="synonym">Chrysanthemum cinerariifolium</name>
    <dbReference type="NCBI Taxonomy" id="118510"/>
    <lineage>
        <taxon>Eukaryota</taxon>
        <taxon>Viridiplantae</taxon>
        <taxon>Streptophyta</taxon>
        <taxon>Embryophyta</taxon>
        <taxon>Tracheophyta</taxon>
        <taxon>Spermatophyta</taxon>
        <taxon>Magnoliopsida</taxon>
        <taxon>eudicotyledons</taxon>
        <taxon>Gunneridae</taxon>
        <taxon>Pentapetalae</taxon>
        <taxon>asterids</taxon>
        <taxon>campanulids</taxon>
        <taxon>Asterales</taxon>
        <taxon>Asteraceae</taxon>
        <taxon>Asteroideae</taxon>
        <taxon>Anthemideae</taxon>
        <taxon>Anthemidinae</taxon>
        <taxon>Tanacetum</taxon>
    </lineage>
</organism>
<feature type="region of interest" description="Disordered" evidence="2">
    <location>
        <begin position="539"/>
        <end position="565"/>
    </location>
</feature>
<proteinExistence type="predicted"/>
<accession>A0A6L2MJ59</accession>
<keyword evidence="1" id="KW-0175">Coiled coil</keyword>
<feature type="region of interest" description="Disordered" evidence="2">
    <location>
        <begin position="401"/>
        <end position="426"/>
    </location>
</feature>
<sequence length="742" mass="83636">MLRNKDIRELTFEKFEGLFKNLSRLLDSQQSDKSNTVVGYDSQGVDSQVLENQVNDKYNICEGYHAIPPLYTGNYVPPKPDLVFVDEHVVSESATSLPDITKSEVKTSETKLKNVSAPIIEDWVSDSEDEDAIKTEHPFSRAVVSVNTTRPINTAYPRLTVNGAKPSLNVLHKSQSPVRRTFNQRTTPQNSDLKETVNTANINNVTTAGTKAVVCAVQGNRENVVKSSACWIWIPTRNVIDHISKHSGSYMLKRFNYVDLRGRLKSAMAWVKTVNEDVWLQALVDGKKVIVNEASIRRDLRLDDAEGSTNQGGSKGRKQRFLKMSHQLRNIYLHLSYDPLPSGEDRLQLNELMEICTKLSDRVLSLEQIKTNQAAKIEKLKKRVKKLEAKKKKRNQGLKRLYKVGLSTRGESSNKEGLGDQEDASKQGRIAEIDANEDLSLINETTQDKGKMNDQERFGVNDLDGDDIVVDVSAGEKEEQISAALTTTTTTDDELNLAQTLIEIKVAKPKAITTAAITVTAVSTRPMVKGIIMQEPFETPSSKPIFSSQQPSYPKDKGKAKMVEPKRPLKRKEQIIKDEQIARDLKAQMQADLEEEQRIQAFNKTIDWINNFVAMDSEAVKDRAVESSKRLGEELESDKSKKQKLDENVQAKVADDDTTELKRCTKIVPEDDDEVTIEATPLSSKSPTIADYKIYKKTRFEKTKPVNDMDNLLFQTLKTMFEHQVEDNIWKYQRGAVKVSVT</sequence>
<evidence type="ECO:0000256" key="1">
    <source>
        <dbReference type="SAM" id="Coils"/>
    </source>
</evidence>
<feature type="compositionally biased region" description="Basic and acidic residues" evidence="2">
    <location>
        <begin position="554"/>
        <end position="565"/>
    </location>
</feature>